<organism evidence="1 2">
    <name type="scientific">Agarivorans aestuarii</name>
    <dbReference type="NCBI Taxonomy" id="1563703"/>
    <lineage>
        <taxon>Bacteria</taxon>
        <taxon>Pseudomonadati</taxon>
        <taxon>Pseudomonadota</taxon>
        <taxon>Gammaproteobacteria</taxon>
        <taxon>Alteromonadales</taxon>
        <taxon>Alteromonadaceae</taxon>
        <taxon>Agarivorans</taxon>
    </lineage>
</organism>
<sequence length="144" mass="16820">MHPASHGYYQLHSEQGFLLAQLYDSWNVTTTQEYRSDIQQEMSQYGAKPWAAIFDIRHWQFLTPESLPIMQQQIGWCLQNQLSHCIYLAPDSGILEYLKQQAHADVPKHNCKFVQLSTIEQSLNQFKEWQVNVPAKLISQLRIS</sequence>
<dbReference type="EMBL" id="JAYDYW010000019">
    <property type="protein sequence ID" value="MEE1676252.1"/>
    <property type="molecule type" value="Genomic_DNA"/>
</dbReference>
<accession>A0ABU7GA36</accession>
<gene>
    <name evidence="1" type="ORF">SNR37_001584</name>
</gene>
<dbReference type="Proteomes" id="UP001310248">
    <property type="component" value="Unassembled WGS sequence"/>
</dbReference>
<evidence type="ECO:0000313" key="2">
    <source>
        <dbReference type="Proteomes" id="UP001310248"/>
    </source>
</evidence>
<reference evidence="1 2" key="2">
    <citation type="submission" date="2023-12" db="EMBL/GenBank/DDBJ databases">
        <authorList>
            <consortium name="Cladostephus spongiosus"/>
            <person name="Lorente B."/>
            <person name="Cabral C."/>
            <person name="Frias J."/>
            <person name="Faria J."/>
            <person name="Toubarro D."/>
        </authorList>
    </citation>
    <scope>NUCLEOTIDE SEQUENCE [LARGE SCALE GENOMIC DNA]</scope>
    <source>
        <strain evidence="1 2">ZMCS4</strain>
    </source>
</reference>
<evidence type="ECO:0000313" key="1">
    <source>
        <dbReference type="EMBL" id="MEE1676252.1"/>
    </source>
</evidence>
<dbReference type="RefSeq" id="WP_163133756.1">
    <property type="nucleotide sequence ID" value="NZ_JAYDYW010000019.1"/>
</dbReference>
<protein>
    <submittedName>
        <fullName evidence="1">Uncharacterized protein</fullName>
    </submittedName>
</protein>
<keyword evidence="2" id="KW-1185">Reference proteome</keyword>
<proteinExistence type="predicted"/>
<name>A0ABU7GA36_9ALTE</name>
<comment type="caution">
    <text evidence="1">The sequence shown here is derived from an EMBL/GenBank/DDBJ whole genome shotgun (WGS) entry which is preliminary data.</text>
</comment>
<reference evidence="2" key="1">
    <citation type="submission" date="2023-07" db="EMBL/GenBank/DDBJ databases">
        <title>Draft genome sequence of Agarivorans aestuarii strain ZMCS4, a CAZymes producing bacteria isolated from the marine brown algae Clodostephus spongiosus.</title>
        <authorList>
            <person name="Lorente B."/>
            <person name="Cabral C."/>
            <person name="Frias J."/>
            <person name="Faria J."/>
            <person name="Toubarro D."/>
        </authorList>
    </citation>
    <scope>NUCLEOTIDE SEQUENCE [LARGE SCALE GENOMIC DNA]</scope>
    <source>
        <strain evidence="2">ZMCS4</strain>
    </source>
</reference>